<dbReference type="Proteomes" id="UP000785679">
    <property type="component" value="Unassembled WGS sequence"/>
</dbReference>
<comment type="caution">
    <text evidence="1">The sequence shown here is derived from an EMBL/GenBank/DDBJ whole genome shotgun (WGS) entry which is preliminary data.</text>
</comment>
<sequence length="351" mass="41234">MREGRNLQISIKNEDQEVQISFSCVQNIVQFASHIIINLFSQQQMKEGFFKSLEQLSMHLHKILIKGFHSVEVSQKKEQKYDSNSVKFQIPNIGINLKKKFSVIYSMRDNTETLIFTNCCTNRNLFEGFPSIFKNLRILKFQNYNFMQTDKYKKFPFLQELVIKKSQIQDQNKKFVSYVDSNLISEIINGSNYQDNPNQVMGIEKIDVQFSFGYAELFQNTPKSQFISLAMSKDCTIRDDSTVFSIDLFKVILDKIQRESNKDLPPIKLIISKFKQYAKVILSNDYESLQLIAIENGLYIVDYIYQQYNCSKYEIQMRIKLKNQYSRHILVCFDGNQPQSIFELAKKINKN</sequence>
<reference evidence="1" key="1">
    <citation type="submission" date="2019-06" db="EMBL/GenBank/DDBJ databases">
        <authorList>
            <person name="Zheng W."/>
        </authorList>
    </citation>
    <scope>NUCLEOTIDE SEQUENCE</scope>
    <source>
        <strain evidence="1">QDHG01</strain>
    </source>
</reference>
<organism evidence="1 2">
    <name type="scientific">Halteria grandinella</name>
    <dbReference type="NCBI Taxonomy" id="5974"/>
    <lineage>
        <taxon>Eukaryota</taxon>
        <taxon>Sar</taxon>
        <taxon>Alveolata</taxon>
        <taxon>Ciliophora</taxon>
        <taxon>Intramacronucleata</taxon>
        <taxon>Spirotrichea</taxon>
        <taxon>Stichotrichia</taxon>
        <taxon>Sporadotrichida</taxon>
        <taxon>Halteriidae</taxon>
        <taxon>Halteria</taxon>
    </lineage>
</organism>
<evidence type="ECO:0000313" key="2">
    <source>
        <dbReference type="Proteomes" id="UP000785679"/>
    </source>
</evidence>
<name>A0A8J8P0X9_HALGN</name>
<dbReference type="EMBL" id="RRYP01002383">
    <property type="protein sequence ID" value="TNV84838.1"/>
    <property type="molecule type" value="Genomic_DNA"/>
</dbReference>
<protein>
    <submittedName>
        <fullName evidence="1">Uncharacterized protein</fullName>
    </submittedName>
</protein>
<evidence type="ECO:0000313" key="1">
    <source>
        <dbReference type="EMBL" id="TNV84838.1"/>
    </source>
</evidence>
<proteinExistence type="predicted"/>
<keyword evidence="2" id="KW-1185">Reference proteome</keyword>
<dbReference type="AlphaFoldDB" id="A0A8J8P0X9"/>
<accession>A0A8J8P0X9</accession>
<gene>
    <name evidence="1" type="ORF">FGO68_gene11770</name>
</gene>